<keyword evidence="3 8" id="KW-0055">Arginine biosynthesis</keyword>
<dbReference type="GO" id="GO:0016746">
    <property type="term" value="F:acyltransferase activity"/>
    <property type="evidence" value="ECO:0007669"/>
    <property type="project" value="UniProtKB-KW"/>
</dbReference>
<dbReference type="CDD" id="cd04301">
    <property type="entry name" value="NAT_SF"/>
    <property type="match status" value="1"/>
</dbReference>
<accession>A0ABV7VP53</accession>
<dbReference type="SUPFAM" id="SSF55729">
    <property type="entry name" value="Acyl-CoA N-acyltransferases (Nat)"/>
    <property type="match status" value="1"/>
</dbReference>
<dbReference type="InterPro" id="IPR010167">
    <property type="entry name" value="NH2A_AcTrfase"/>
</dbReference>
<keyword evidence="6 8" id="KW-0012">Acyltransferase</keyword>
<dbReference type="Pfam" id="PF13508">
    <property type="entry name" value="Acetyltransf_7"/>
    <property type="match status" value="1"/>
</dbReference>
<dbReference type="HAMAP" id="MF_01105">
    <property type="entry name" value="N_acetyl_glu_synth"/>
    <property type="match status" value="1"/>
</dbReference>
<dbReference type="RefSeq" id="WP_376864896.1">
    <property type="nucleotide sequence ID" value="NZ_JBHRYB010000003.1"/>
</dbReference>
<evidence type="ECO:0000313" key="10">
    <source>
        <dbReference type="EMBL" id="MFC3679239.1"/>
    </source>
</evidence>
<dbReference type="EMBL" id="JBHRYB010000003">
    <property type="protein sequence ID" value="MFC3679239.1"/>
    <property type="molecule type" value="Genomic_DNA"/>
</dbReference>
<dbReference type="CDD" id="cd04237">
    <property type="entry name" value="AAK_NAGS-ABP"/>
    <property type="match status" value="1"/>
</dbReference>
<name>A0ABV7VP53_9GAMM</name>
<proteinExistence type="inferred from homology"/>
<keyword evidence="11" id="KW-1185">Reference proteome</keyword>
<comment type="similarity">
    <text evidence="2 8">Belongs to the acetyltransferase family. ArgA subfamily.</text>
</comment>
<comment type="subcellular location">
    <subcellularLocation>
        <location evidence="8">Cytoplasm</location>
    </subcellularLocation>
</comment>
<sequence length="446" mass="49285">MSADQPASADHNKPLNNSDYVKWFRHSSPYINAHRGKTFVIMFEGDAIADANFTNVIQDIALLNSLGVQLVLVHGARPQIDATLKTLSIRSDFFQGFRITDGAALNAVKAAVGMVKSDIESRLSVGTPGSSMHGARIRVVSGNFVTAKPKGVINGVDFQHTGEVRRIEHQAIRELLQQRNIVLLSCAGYSPSGEMFNLTVEDVAQQAAISLRADKLLILGKDAGLTDAAGNTIQQLTSTQLQDCLHDFHGEALYHAEAALNAVRQGVPRAQLLSYAEDGALLQELFTREGKGTLISQEAYDQLRAATIDDVGGILQLLKPLEDQGILVRRSRELLETEIQRFYVIERDGLITACAALYPYTDKQAELACVAVHSDYRGSNRGQRLLEQIEQQARQRHYQQLFVLTTRTAHWFVEQGFVAGEVSALPLEKQQAYNLQRNSKVFFKTL</sequence>
<organism evidence="10 11">
    <name type="scientific">Bacterioplanoides pacificum</name>
    <dbReference type="NCBI Taxonomy" id="1171596"/>
    <lineage>
        <taxon>Bacteria</taxon>
        <taxon>Pseudomonadati</taxon>
        <taxon>Pseudomonadota</taxon>
        <taxon>Gammaproteobacteria</taxon>
        <taxon>Oceanospirillales</taxon>
        <taxon>Oceanospirillaceae</taxon>
        <taxon>Bacterioplanoides</taxon>
    </lineage>
</organism>
<evidence type="ECO:0000256" key="2">
    <source>
        <dbReference type="ARBA" id="ARBA00009145"/>
    </source>
</evidence>
<keyword evidence="8" id="KW-0963">Cytoplasm</keyword>
<evidence type="ECO:0000256" key="6">
    <source>
        <dbReference type="ARBA" id="ARBA00023315"/>
    </source>
</evidence>
<evidence type="ECO:0000256" key="8">
    <source>
        <dbReference type="HAMAP-Rule" id="MF_01105"/>
    </source>
</evidence>
<evidence type="ECO:0000313" key="11">
    <source>
        <dbReference type="Proteomes" id="UP001595722"/>
    </source>
</evidence>
<dbReference type="Gene3D" id="3.40.630.30">
    <property type="match status" value="1"/>
</dbReference>
<dbReference type="EC" id="2.3.1.1" evidence="8"/>
<gene>
    <name evidence="8 10" type="primary">argA</name>
    <name evidence="10" type="ORF">ACFOMG_03830</name>
</gene>
<feature type="domain" description="N-acetyltransferase" evidence="9">
    <location>
        <begin position="301"/>
        <end position="440"/>
    </location>
</feature>
<dbReference type="Gene3D" id="3.40.1160.10">
    <property type="entry name" value="Acetylglutamate kinase-like"/>
    <property type="match status" value="1"/>
</dbReference>
<dbReference type="Proteomes" id="UP001595722">
    <property type="component" value="Unassembled WGS sequence"/>
</dbReference>
<comment type="pathway">
    <text evidence="1 8">Amino-acid biosynthesis; L-arginine biosynthesis; N(2)-acetyl-L-ornithine from L-glutamate: step 1/4.</text>
</comment>
<evidence type="ECO:0000256" key="4">
    <source>
        <dbReference type="ARBA" id="ARBA00022605"/>
    </source>
</evidence>
<comment type="catalytic activity">
    <reaction evidence="7 8">
        <text>L-glutamate + acetyl-CoA = N-acetyl-L-glutamate + CoA + H(+)</text>
        <dbReference type="Rhea" id="RHEA:24292"/>
        <dbReference type="ChEBI" id="CHEBI:15378"/>
        <dbReference type="ChEBI" id="CHEBI:29985"/>
        <dbReference type="ChEBI" id="CHEBI:44337"/>
        <dbReference type="ChEBI" id="CHEBI:57287"/>
        <dbReference type="ChEBI" id="CHEBI:57288"/>
        <dbReference type="EC" id="2.3.1.1"/>
    </reaction>
</comment>
<evidence type="ECO:0000256" key="7">
    <source>
        <dbReference type="ARBA" id="ARBA00048372"/>
    </source>
</evidence>
<dbReference type="SUPFAM" id="SSF53633">
    <property type="entry name" value="Carbamate kinase-like"/>
    <property type="match status" value="1"/>
</dbReference>
<dbReference type="PIRSF" id="PIRSF000423">
    <property type="entry name" value="ArgA"/>
    <property type="match status" value="1"/>
</dbReference>
<dbReference type="InterPro" id="IPR033719">
    <property type="entry name" value="NAGS_kin"/>
</dbReference>
<reference evidence="11" key="1">
    <citation type="journal article" date="2019" name="Int. J. Syst. Evol. Microbiol.">
        <title>The Global Catalogue of Microorganisms (GCM) 10K type strain sequencing project: providing services to taxonomists for standard genome sequencing and annotation.</title>
        <authorList>
            <consortium name="The Broad Institute Genomics Platform"/>
            <consortium name="The Broad Institute Genome Sequencing Center for Infectious Disease"/>
            <person name="Wu L."/>
            <person name="Ma J."/>
        </authorList>
    </citation>
    <scope>NUCLEOTIDE SEQUENCE [LARGE SCALE GENOMIC DNA]</scope>
    <source>
        <strain evidence="11">KCTC 42424</strain>
    </source>
</reference>
<comment type="miscellaneous">
    <text evidence="8">In bacteria which possess the bifunctional enzyme ornithine acetyltransferase/N-acetylglutamate synthase (ArgJ), ArgA fulfills an anaplerotic role.</text>
</comment>
<keyword evidence="4 8" id="KW-0028">Amino-acid biosynthesis</keyword>
<dbReference type="InterPro" id="IPR000182">
    <property type="entry name" value="GNAT_dom"/>
</dbReference>
<dbReference type="PANTHER" id="PTHR30602">
    <property type="entry name" value="AMINO-ACID ACETYLTRANSFERASE"/>
    <property type="match status" value="1"/>
</dbReference>
<dbReference type="PANTHER" id="PTHR30602:SF12">
    <property type="entry name" value="AMINO-ACID ACETYLTRANSFERASE NAGS1, CHLOROPLASTIC-RELATED"/>
    <property type="match status" value="1"/>
</dbReference>
<evidence type="ECO:0000256" key="5">
    <source>
        <dbReference type="ARBA" id="ARBA00022679"/>
    </source>
</evidence>
<evidence type="ECO:0000256" key="1">
    <source>
        <dbReference type="ARBA" id="ARBA00004925"/>
    </source>
</evidence>
<dbReference type="NCBIfam" id="NF003641">
    <property type="entry name" value="PRK05279.1"/>
    <property type="match status" value="1"/>
</dbReference>
<dbReference type="PROSITE" id="PS51186">
    <property type="entry name" value="GNAT"/>
    <property type="match status" value="1"/>
</dbReference>
<protein>
    <recommendedName>
        <fullName evidence="8">Amino-acid acetyltransferase</fullName>
        <ecNumber evidence="8">2.3.1.1</ecNumber>
    </recommendedName>
    <alternativeName>
        <fullName evidence="8">N-acetylglutamate synthase</fullName>
        <shortName evidence="8">AGS</shortName>
        <shortName evidence="8">NAGS</shortName>
    </alternativeName>
</protein>
<evidence type="ECO:0000256" key="3">
    <source>
        <dbReference type="ARBA" id="ARBA00022571"/>
    </source>
</evidence>
<comment type="caution">
    <text evidence="10">The sequence shown here is derived from an EMBL/GenBank/DDBJ whole genome shotgun (WGS) entry which is preliminary data.</text>
</comment>
<evidence type="ECO:0000259" key="9">
    <source>
        <dbReference type="PROSITE" id="PS51186"/>
    </source>
</evidence>
<dbReference type="NCBIfam" id="TIGR01890">
    <property type="entry name" value="N-Ac-Glu-synth"/>
    <property type="match status" value="1"/>
</dbReference>
<keyword evidence="5 8" id="KW-0808">Transferase</keyword>
<dbReference type="InterPro" id="IPR016181">
    <property type="entry name" value="Acyl_CoA_acyltransferase"/>
</dbReference>
<dbReference type="InterPro" id="IPR036393">
    <property type="entry name" value="AceGlu_kinase-like_sf"/>
</dbReference>
<dbReference type="InterPro" id="IPR001048">
    <property type="entry name" value="Asp/Glu/Uridylate_kinase"/>
</dbReference>
<dbReference type="Pfam" id="PF00696">
    <property type="entry name" value="AA_kinase"/>
    <property type="match status" value="1"/>
</dbReference>